<organism evidence="1 2">
    <name type="scientific">[Actinomadura] parvosata subsp. kistnae</name>
    <dbReference type="NCBI Taxonomy" id="1909395"/>
    <lineage>
        <taxon>Bacteria</taxon>
        <taxon>Bacillati</taxon>
        <taxon>Actinomycetota</taxon>
        <taxon>Actinomycetes</taxon>
        <taxon>Streptosporangiales</taxon>
        <taxon>Streptosporangiaceae</taxon>
        <taxon>Nonomuraea</taxon>
    </lineage>
</organism>
<dbReference type="KEGG" id="noa:BKM31_14710"/>
<sequence>MARRIEMELRATGLNVVRTGGLAKRAAELGFPKMTRHTAASTEWIITAGAAAVLEAELTADIVIVYRIAYDALGY</sequence>
<proteinExistence type="predicted"/>
<reference evidence="2" key="1">
    <citation type="journal article" date="2017" name="Med. Chem. Commun.">
        <title>Nonomuraea sp. ATCC 55076 harbours the largest actinomycete chromosome to date and the kistamicin biosynthetic gene cluster.</title>
        <authorList>
            <person name="Nazari B."/>
            <person name="Forneris C.C."/>
            <person name="Gibson M.I."/>
            <person name="Moon K."/>
            <person name="Schramma K.R."/>
            <person name="Seyedsayamdost M.R."/>
        </authorList>
    </citation>
    <scope>NUCLEOTIDE SEQUENCE [LARGE SCALE GENOMIC DNA]</scope>
    <source>
        <strain evidence="2">ATCC 55076</strain>
    </source>
</reference>
<accession>A0A1U9ZX62</accession>
<dbReference type="STRING" id="1909395.BKM31_14710"/>
<dbReference type="AlphaFoldDB" id="A0A1U9ZX62"/>
<name>A0A1U9ZX62_9ACTN</name>
<dbReference type="RefSeq" id="WP_080038701.1">
    <property type="nucleotide sequence ID" value="NZ_CP017717.1"/>
</dbReference>
<gene>
    <name evidence="1" type="ORF">BKM31_14710</name>
</gene>
<dbReference type="OrthoDB" id="8116259at2"/>
<protein>
    <submittedName>
        <fullName evidence="1">Uncharacterized protein</fullName>
    </submittedName>
</protein>
<dbReference type="EMBL" id="CP017717">
    <property type="protein sequence ID" value="AQZ62543.1"/>
    <property type="molecule type" value="Genomic_DNA"/>
</dbReference>
<evidence type="ECO:0000313" key="2">
    <source>
        <dbReference type="Proteomes" id="UP000190797"/>
    </source>
</evidence>
<dbReference type="Proteomes" id="UP000190797">
    <property type="component" value="Chromosome"/>
</dbReference>
<evidence type="ECO:0000313" key="1">
    <source>
        <dbReference type="EMBL" id="AQZ62543.1"/>
    </source>
</evidence>
<keyword evidence="2" id="KW-1185">Reference proteome</keyword>